<comment type="caution">
    <text evidence="13">The sequence shown here is derived from an EMBL/GenBank/DDBJ whole genome shotgun (WGS) entry which is preliminary data.</text>
</comment>
<dbReference type="EC" id="3.5.1.108" evidence="4 12"/>
<protein>
    <recommendedName>
        <fullName evidence="4 12">UDP-3-O-acyl-N-acetylglucosamine deacetylase</fullName>
        <ecNumber evidence="4 12">3.5.1.108</ecNumber>
    </recommendedName>
</protein>
<dbReference type="RefSeq" id="WP_345327936.1">
    <property type="nucleotide sequence ID" value="NZ_BAABGA010000120.1"/>
</dbReference>
<comment type="cofactor">
    <cofactor evidence="1">
        <name>Zn(2+)</name>
        <dbReference type="ChEBI" id="CHEBI:29105"/>
    </cofactor>
</comment>
<accession>A0ABP8NTG4</accession>
<dbReference type="PANTHER" id="PTHR33694">
    <property type="entry name" value="UDP-3-O-ACYL-N-ACETYLGLUCOSAMINE DEACETYLASE 1, MITOCHONDRIAL-RELATED"/>
    <property type="match status" value="1"/>
</dbReference>
<dbReference type="NCBIfam" id="TIGR00325">
    <property type="entry name" value="lpxC"/>
    <property type="match status" value="1"/>
</dbReference>
<dbReference type="InterPro" id="IPR020568">
    <property type="entry name" value="Ribosomal_Su5_D2-typ_SF"/>
</dbReference>
<comment type="pathway">
    <text evidence="3">Glycolipid biosynthesis; lipid IV(A) biosynthesis; lipid IV(A) from (3R)-3-hydroxytetradecanoyl-[acyl-carrier-protein] and UDP-N-acetyl-alpha-D-glucosamine: step 2/6.</text>
</comment>
<dbReference type="InterPro" id="IPR015870">
    <property type="entry name" value="UDP-acyl_N-AcGlcN_deAcase_N"/>
</dbReference>
<evidence type="ECO:0000256" key="9">
    <source>
        <dbReference type="ARBA" id="ARBA00022833"/>
    </source>
</evidence>
<evidence type="ECO:0000256" key="11">
    <source>
        <dbReference type="ARBA" id="ARBA00024535"/>
    </source>
</evidence>
<dbReference type="EMBL" id="BAABGA010000120">
    <property type="protein sequence ID" value="GAA4471534.1"/>
    <property type="molecule type" value="Genomic_DNA"/>
</dbReference>
<evidence type="ECO:0000256" key="8">
    <source>
        <dbReference type="ARBA" id="ARBA00022801"/>
    </source>
</evidence>
<evidence type="ECO:0000256" key="1">
    <source>
        <dbReference type="ARBA" id="ARBA00001947"/>
    </source>
</evidence>
<evidence type="ECO:0000256" key="12">
    <source>
        <dbReference type="NCBIfam" id="TIGR00325"/>
    </source>
</evidence>
<evidence type="ECO:0000256" key="10">
    <source>
        <dbReference type="ARBA" id="ARBA00023098"/>
    </source>
</evidence>
<evidence type="ECO:0000313" key="14">
    <source>
        <dbReference type="Proteomes" id="UP001500840"/>
    </source>
</evidence>
<dbReference type="PANTHER" id="PTHR33694:SF1">
    <property type="entry name" value="UDP-3-O-ACYL-N-ACETYLGLUCOSAMINE DEACETYLASE 1, MITOCHONDRIAL-RELATED"/>
    <property type="match status" value="1"/>
</dbReference>
<dbReference type="Pfam" id="PF03331">
    <property type="entry name" value="LpxC"/>
    <property type="match status" value="1"/>
</dbReference>
<keyword evidence="6" id="KW-0441">Lipid A biosynthesis</keyword>
<evidence type="ECO:0000256" key="6">
    <source>
        <dbReference type="ARBA" id="ARBA00022556"/>
    </source>
</evidence>
<evidence type="ECO:0000256" key="7">
    <source>
        <dbReference type="ARBA" id="ARBA00022723"/>
    </source>
</evidence>
<evidence type="ECO:0000313" key="13">
    <source>
        <dbReference type="EMBL" id="GAA4471534.1"/>
    </source>
</evidence>
<reference evidence="14" key="1">
    <citation type="journal article" date="2019" name="Int. J. Syst. Evol. Microbiol.">
        <title>The Global Catalogue of Microorganisms (GCM) 10K type strain sequencing project: providing services to taxonomists for standard genome sequencing and annotation.</title>
        <authorList>
            <consortium name="The Broad Institute Genomics Platform"/>
            <consortium name="The Broad Institute Genome Sequencing Center for Infectious Disease"/>
            <person name="Wu L."/>
            <person name="Ma J."/>
        </authorList>
    </citation>
    <scope>NUCLEOTIDE SEQUENCE [LARGE SCALE GENOMIC DNA]</scope>
    <source>
        <strain evidence="14">JCM 17759</strain>
    </source>
</reference>
<keyword evidence="10" id="KW-0443">Lipid metabolism</keyword>
<sequence length="298" mass="32918">MTPSRNEHTIAVSCEVRGRGYWSGRDVRVVMHPAPVGTGIQLVRSDLPSKPMCQASVEKRNDANLRTILHDGDARFEMIEHLMAALVGLEIDNCVVEIDAEELPGLDGSAAAFVAALRTAGLIIQSQPKRRLTLRERIYVESPAGWIEATPAEDGHTSYEYRLSFDGPSPIFDQTFTLRMTPERFIRDVAPARTFVTEAQAQSLRKQGVASHVTNQDLLVIGEHGPIENTLRFRDECARHKVLDLIGDLALANVELVGNFVSYRGGHNLNGRMAQRLAELAASQIPLTHISQSHRNVA</sequence>
<organism evidence="13 14">
    <name type="scientific">Novipirellula rosea</name>
    <dbReference type="NCBI Taxonomy" id="1031540"/>
    <lineage>
        <taxon>Bacteria</taxon>
        <taxon>Pseudomonadati</taxon>
        <taxon>Planctomycetota</taxon>
        <taxon>Planctomycetia</taxon>
        <taxon>Pirellulales</taxon>
        <taxon>Pirellulaceae</taxon>
        <taxon>Novipirellula</taxon>
    </lineage>
</organism>
<comment type="catalytic activity">
    <reaction evidence="11">
        <text>a UDP-3-O-[(3R)-3-hydroxyacyl]-N-acetyl-alpha-D-glucosamine + H2O = a UDP-3-O-[(3R)-3-hydroxyacyl]-alpha-D-glucosamine + acetate</text>
        <dbReference type="Rhea" id="RHEA:67816"/>
        <dbReference type="ChEBI" id="CHEBI:15377"/>
        <dbReference type="ChEBI" id="CHEBI:30089"/>
        <dbReference type="ChEBI" id="CHEBI:137740"/>
        <dbReference type="ChEBI" id="CHEBI:173225"/>
        <dbReference type="EC" id="3.5.1.108"/>
    </reaction>
</comment>
<evidence type="ECO:0000256" key="4">
    <source>
        <dbReference type="ARBA" id="ARBA00012745"/>
    </source>
</evidence>
<dbReference type="Gene3D" id="3.30.230.20">
    <property type="entry name" value="lpxc deacetylase, domain 1"/>
    <property type="match status" value="1"/>
</dbReference>
<dbReference type="Proteomes" id="UP001500840">
    <property type="component" value="Unassembled WGS sequence"/>
</dbReference>
<dbReference type="SUPFAM" id="SSF54211">
    <property type="entry name" value="Ribosomal protein S5 domain 2-like"/>
    <property type="match status" value="2"/>
</dbReference>
<evidence type="ECO:0000256" key="2">
    <source>
        <dbReference type="ARBA" id="ARBA00002923"/>
    </source>
</evidence>
<keyword evidence="9" id="KW-0862">Zinc</keyword>
<dbReference type="InterPro" id="IPR004463">
    <property type="entry name" value="UDP-acyl_GlcNac_deAcase"/>
</dbReference>
<dbReference type="InterPro" id="IPR011334">
    <property type="entry name" value="UDP-acyl_GlcNac_deAcase_C"/>
</dbReference>
<evidence type="ECO:0000256" key="3">
    <source>
        <dbReference type="ARBA" id="ARBA00005002"/>
    </source>
</evidence>
<comment type="function">
    <text evidence="2">Catalyzes the hydrolysis of UDP-3-O-myristoyl-N-acetylglucosamine to form UDP-3-O-myristoylglucosamine and acetate, the committed step in lipid A biosynthesis.</text>
</comment>
<dbReference type="Gene3D" id="3.30.1700.10">
    <property type="entry name" value="lpxc deacetylase, domain 2"/>
    <property type="match status" value="1"/>
</dbReference>
<evidence type="ECO:0000256" key="5">
    <source>
        <dbReference type="ARBA" id="ARBA00022516"/>
    </source>
</evidence>
<keyword evidence="7" id="KW-0479">Metal-binding</keyword>
<proteinExistence type="predicted"/>
<keyword evidence="8" id="KW-0378">Hydrolase</keyword>
<keyword evidence="5" id="KW-0444">Lipid biosynthesis</keyword>
<keyword evidence="14" id="KW-1185">Reference proteome</keyword>
<name>A0ABP8NTG4_9BACT</name>
<gene>
    <name evidence="13" type="primary">lpxC</name>
    <name evidence="13" type="ORF">GCM10023156_66260</name>
</gene>